<evidence type="ECO:0000256" key="10">
    <source>
        <dbReference type="ARBA" id="ARBA00023204"/>
    </source>
</evidence>
<evidence type="ECO:0000256" key="9">
    <source>
        <dbReference type="ARBA" id="ARBA00023163"/>
    </source>
</evidence>
<comment type="similarity">
    <text evidence="1 12 13">Belongs to the peptidase S24 family.</text>
</comment>
<keyword evidence="17" id="KW-1185">Reference proteome</keyword>
<dbReference type="PANTHER" id="PTHR33516:SF2">
    <property type="entry name" value="LEXA REPRESSOR-RELATED"/>
    <property type="match status" value="1"/>
</dbReference>
<dbReference type="NCBIfam" id="TIGR00498">
    <property type="entry name" value="lexA"/>
    <property type="match status" value="1"/>
</dbReference>
<dbReference type="Gene3D" id="2.10.109.10">
    <property type="entry name" value="Umud Fragment, subunit A"/>
    <property type="match status" value="1"/>
</dbReference>
<proteinExistence type="inferred from homology"/>
<evidence type="ECO:0000256" key="11">
    <source>
        <dbReference type="ARBA" id="ARBA00023236"/>
    </source>
</evidence>
<gene>
    <name evidence="12 16" type="primary">lexA</name>
    <name evidence="16" type="ORF">KS4_03830</name>
</gene>
<reference evidence="16 17" key="1">
    <citation type="submission" date="2019-02" db="EMBL/GenBank/DDBJ databases">
        <title>Deep-cultivation of Planctomycetes and their phenomic and genomic characterization uncovers novel biology.</title>
        <authorList>
            <person name="Wiegand S."/>
            <person name="Jogler M."/>
            <person name="Boedeker C."/>
            <person name="Pinto D."/>
            <person name="Vollmers J."/>
            <person name="Rivas-Marin E."/>
            <person name="Kohn T."/>
            <person name="Peeters S.H."/>
            <person name="Heuer A."/>
            <person name="Rast P."/>
            <person name="Oberbeckmann S."/>
            <person name="Bunk B."/>
            <person name="Jeske O."/>
            <person name="Meyerdierks A."/>
            <person name="Storesund J.E."/>
            <person name="Kallscheuer N."/>
            <person name="Luecker S."/>
            <person name="Lage O.M."/>
            <person name="Pohl T."/>
            <person name="Merkel B.J."/>
            <person name="Hornburger P."/>
            <person name="Mueller R.-W."/>
            <person name="Bruemmer F."/>
            <person name="Labrenz M."/>
            <person name="Spormann A.M."/>
            <person name="Op den Camp H."/>
            <person name="Overmann J."/>
            <person name="Amann R."/>
            <person name="Jetten M.S.M."/>
            <person name="Mascher T."/>
            <person name="Medema M.H."/>
            <person name="Devos D.P."/>
            <person name="Kaster A.-K."/>
            <person name="Ovreas L."/>
            <person name="Rohde M."/>
            <person name="Galperin M.Y."/>
            <person name="Jogler C."/>
        </authorList>
    </citation>
    <scope>NUCLEOTIDE SEQUENCE [LARGE SCALE GENOMIC DNA]</scope>
    <source>
        <strain evidence="16 17">KS4</strain>
    </source>
</reference>
<evidence type="ECO:0000256" key="4">
    <source>
        <dbReference type="ARBA" id="ARBA00022763"/>
    </source>
</evidence>
<name>A0A517YQ63_9BACT</name>
<comment type="function">
    <text evidence="12">Represses a number of genes involved in the response to DNA damage (SOS response), including recA and lexA. In the presence of single-stranded DNA, RecA interacts with LexA causing an autocatalytic cleavage which disrupts the DNA-binding part of LexA, leading to derepression of the SOS regulon and eventually DNA repair.</text>
</comment>
<comment type="catalytic activity">
    <reaction evidence="12">
        <text>Hydrolysis of Ala-|-Gly bond in repressor LexA.</text>
        <dbReference type="EC" id="3.4.21.88"/>
    </reaction>
</comment>
<evidence type="ECO:0000259" key="14">
    <source>
        <dbReference type="Pfam" id="PF00717"/>
    </source>
</evidence>
<evidence type="ECO:0000256" key="3">
    <source>
        <dbReference type="ARBA" id="ARBA00022705"/>
    </source>
</evidence>
<evidence type="ECO:0000259" key="15">
    <source>
        <dbReference type="Pfam" id="PF01726"/>
    </source>
</evidence>
<dbReference type="InterPro" id="IPR050077">
    <property type="entry name" value="LexA_repressor"/>
</dbReference>
<dbReference type="InterPro" id="IPR006200">
    <property type="entry name" value="LexA"/>
</dbReference>
<evidence type="ECO:0000256" key="7">
    <source>
        <dbReference type="ARBA" id="ARBA00023015"/>
    </source>
</evidence>
<evidence type="ECO:0000256" key="1">
    <source>
        <dbReference type="ARBA" id="ARBA00007484"/>
    </source>
</evidence>
<keyword evidence="2 12" id="KW-0678">Repressor</keyword>
<keyword evidence="7 12" id="KW-0805">Transcription regulation</keyword>
<dbReference type="GO" id="GO:0004252">
    <property type="term" value="F:serine-type endopeptidase activity"/>
    <property type="evidence" value="ECO:0007669"/>
    <property type="project" value="UniProtKB-UniRule"/>
</dbReference>
<feature type="active site" description="For autocatalytic cleavage activity" evidence="12">
    <location>
        <position position="127"/>
    </location>
</feature>
<evidence type="ECO:0000313" key="17">
    <source>
        <dbReference type="Proteomes" id="UP000317369"/>
    </source>
</evidence>
<keyword evidence="3 12" id="KW-0235">DNA replication</keyword>
<keyword evidence="4 12" id="KW-0227">DNA damage</keyword>
<keyword evidence="5 12" id="KW-0378">Hydrolase</keyword>
<evidence type="ECO:0000256" key="2">
    <source>
        <dbReference type="ARBA" id="ARBA00022491"/>
    </source>
</evidence>
<dbReference type="SUPFAM" id="SSF51306">
    <property type="entry name" value="LexA/Signal peptidase"/>
    <property type="match status" value="1"/>
</dbReference>
<organism evidence="16 17">
    <name type="scientific">Poriferisphaera corsica</name>
    <dbReference type="NCBI Taxonomy" id="2528020"/>
    <lineage>
        <taxon>Bacteria</taxon>
        <taxon>Pseudomonadati</taxon>
        <taxon>Planctomycetota</taxon>
        <taxon>Phycisphaerae</taxon>
        <taxon>Phycisphaerales</taxon>
        <taxon>Phycisphaeraceae</taxon>
        <taxon>Poriferisphaera</taxon>
    </lineage>
</organism>
<dbReference type="PRINTS" id="PR00726">
    <property type="entry name" value="LEXASERPTASE"/>
</dbReference>
<evidence type="ECO:0000256" key="12">
    <source>
        <dbReference type="HAMAP-Rule" id="MF_00015"/>
    </source>
</evidence>
<dbReference type="PANTHER" id="PTHR33516">
    <property type="entry name" value="LEXA REPRESSOR"/>
    <property type="match status" value="1"/>
</dbReference>
<protein>
    <recommendedName>
        <fullName evidence="12">LexA repressor</fullName>
        <ecNumber evidence="12">3.4.21.88</ecNumber>
    </recommendedName>
</protein>
<dbReference type="Pfam" id="PF01726">
    <property type="entry name" value="LexA_DNA_bind"/>
    <property type="match status" value="1"/>
</dbReference>
<dbReference type="InterPro" id="IPR036286">
    <property type="entry name" value="LexA/Signal_pep-like_sf"/>
</dbReference>
<evidence type="ECO:0000256" key="5">
    <source>
        <dbReference type="ARBA" id="ARBA00022801"/>
    </source>
</evidence>
<dbReference type="HAMAP" id="MF_00015">
    <property type="entry name" value="LexA"/>
    <property type="match status" value="1"/>
</dbReference>
<feature type="active site" description="For autocatalytic cleavage activity" evidence="12">
    <location>
        <position position="165"/>
    </location>
</feature>
<accession>A0A517YQ63</accession>
<dbReference type="SUPFAM" id="SSF46785">
    <property type="entry name" value="Winged helix' DNA-binding domain"/>
    <property type="match status" value="1"/>
</dbReference>
<keyword evidence="10 12" id="KW-0234">DNA repair</keyword>
<feature type="domain" description="Peptidase S24/S26A/S26B/S26C" evidence="14">
    <location>
        <begin position="82"/>
        <end position="201"/>
    </location>
</feature>
<feature type="site" description="Cleavage; by autolysis" evidence="12">
    <location>
        <begin position="89"/>
        <end position="90"/>
    </location>
</feature>
<evidence type="ECO:0000256" key="8">
    <source>
        <dbReference type="ARBA" id="ARBA00023125"/>
    </source>
</evidence>
<dbReference type="CDD" id="cd06529">
    <property type="entry name" value="S24_LexA-like"/>
    <property type="match status" value="1"/>
</dbReference>
<feature type="domain" description="LexA repressor DNA-binding" evidence="15">
    <location>
        <begin position="2"/>
        <end position="62"/>
    </location>
</feature>
<dbReference type="Pfam" id="PF00717">
    <property type="entry name" value="Peptidase_S24"/>
    <property type="match status" value="1"/>
</dbReference>
<evidence type="ECO:0000313" key="16">
    <source>
        <dbReference type="EMBL" id="QDU32351.1"/>
    </source>
</evidence>
<dbReference type="GO" id="GO:0006260">
    <property type="term" value="P:DNA replication"/>
    <property type="evidence" value="ECO:0007669"/>
    <property type="project" value="UniProtKB-UniRule"/>
</dbReference>
<sequence length="207" mass="23272">MNLTPRQLQILTKIRDYRVTKGYSPTMQQLANDLGVSKVTVFEHVEALIKKGALQRDANKARSLRLSPNLQLPDESKKTRLPLVGTIAAGIPIEAVEQREHLDLEELFTSGHVHGDNTFVLRVRGESMIDEHIQDGDYVVCQRRNTARNGETVVAIVDNDEATLKTLFHEKSGQIRLQPANDNFEPIIVDPNRIQIQGTVIGVIRTY</sequence>
<dbReference type="OrthoDB" id="9802364at2"/>
<dbReference type="InterPro" id="IPR036390">
    <property type="entry name" value="WH_DNA-bd_sf"/>
</dbReference>
<dbReference type="AlphaFoldDB" id="A0A517YQ63"/>
<dbReference type="EC" id="3.4.21.88" evidence="12"/>
<dbReference type="InterPro" id="IPR036388">
    <property type="entry name" value="WH-like_DNA-bd_sf"/>
</dbReference>
<keyword evidence="11 12" id="KW-0742">SOS response</keyword>
<dbReference type="Proteomes" id="UP000317369">
    <property type="component" value="Chromosome"/>
</dbReference>
<dbReference type="GO" id="GO:0003677">
    <property type="term" value="F:DNA binding"/>
    <property type="evidence" value="ECO:0007669"/>
    <property type="project" value="UniProtKB-UniRule"/>
</dbReference>
<dbReference type="GO" id="GO:0006508">
    <property type="term" value="P:proteolysis"/>
    <property type="evidence" value="ECO:0007669"/>
    <property type="project" value="InterPro"/>
</dbReference>
<dbReference type="InterPro" id="IPR039418">
    <property type="entry name" value="LexA-like"/>
</dbReference>
<dbReference type="KEGG" id="pcor:KS4_03830"/>
<dbReference type="Gene3D" id="1.10.10.10">
    <property type="entry name" value="Winged helix-like DNA-binding domain superfamily/Winged helix DNA-binding domain"/>
    <property type="match status" value="1"/>
</dbReference>
<dbReference type="FunFam" id="2.10.109.10:FF:000001">
    <property type="entry name" value="LexA repressor"/>
    <property type="match status" value="1"/>
</dbReference>
<comment type="caution">
    <text evidence="12">Lacks conserved residue(s) required for the propagation of feature annotation.</text>
</comment>
<keyword evidence="9 12" id="KW-0804">Transcription</keyword>
<evidence type="ECO:0000256" key="6">
    <source>
        <dbReference type="ARBA" id="ARBA00022813"/>
    </source>
</evidence>
<keyword evidence="8 12" id="KW-0238">DNA-binding</keyword>
<comment type="subunit">
    <text evidence="12">Homodimer.</text>
</comment>
<dbReference type="InterPro" id="IPR006197">
    <property type="entry name" value="Peptidase_S24_LexA"/>
</dbReference>
<dbReference type="GO" id="GO:0006281">
    <property type="term" value="P:DNA repair"/>
    <property type="evidence" value="ECO:0007669"/>
    <property type="project" value="UniProtKB-UniRule"/>
</dbReference>
<dbReference type="InterPro" id="IPR015927">
    <property type="entry name" value="Peptidase_S24_S26A/B/C"/>
</dbReference>
<dbReference type="EMBL" id="CP036425">
    <property type="protein sequence ID" value="QDU32351.1"/>
    <property type="molecule type" value="Genomic_DNA"/>
</dbReference>
<evidence type="ECO:0000256" key="13">
    <source>
        <dbReference type="RuleBase" id="RU003991"/>
    </source>
</evidence>
<dbReference type="GO" id="GO:0045892">
    <property type="term" value="P:negative regulation of DNA-templated transcription"/>
    <property type="evidence" value="ECO:0007669"/>
    <property type="project" value="UniProtKB-UniRule"/>
</dbReference>
<keyword evidence="6 12" id="KW-0068">Autocatalytic cleavage</keyword>
<dbReference type="GO" id="GO:0009432">
    <property type="term" value="P:SOS response"/>
    <property type="evidence" value="ECO:0007669"/>
    <property type="project" value="UniProtKB-UniRule"/>
</dbReference>
<dbReference type="InterPro" id="IPR006199">
    <property type="entry name" value="LexA_DNA-bd_dom"/>
</dbReference>